<organism evidence="1 2">
    <name type="scientific">Brachionus plicatilis</name>
    <name type="common">Marine rotifer</name>
    <name type="synonym">Brachionus muelleri</name>
    <dbReference type="NCBI Taxonomy" id="10195"/>
    <lineage>
        <taxon>Eukaryota</taxon>
        <taxon>Metazoa</taxon>
        <taxon>Spiralia</taxon>
        <taxon>Gnathifera</taxon>
        <taxon>Rotifera</taxon>
        <taxon>Eurotatoria</taxon>
        <taxon>Monogononta</taxon>
        <taxon>Pseudotrocha</taxon>
        <taxon>Ploima</taxon>
        <taxon>Brachionidae</taxon>
        <taxon>Brachionus</taxon>
    </lineage>
</organism>
<keyword evidence="2" id="KW-1185">Reference proteome</keyword>
<evidence type="ECO:0000313" key="2">
    <source>
        <dbReference type="Proteomes" id="UP000276133"/>
    </source>
</evidence>
<reference evidence="1 2" key="1">
    <citation type="journal article" date="2018" name="Sci. Rep.">
        <title>Genomic signatures of local adaptation to the degree of environmental predictability in rotifers.</title>
        <authorList>
            <person name="Franch-Gras L."/>
            <person name="Hahn C."/>
            <person name="Garcia-Roger E.M."/>
            <person name="Carmona M.J."/>
            <person name="Serra M."/>
            <person name="Gomez A."/>
        </authorList>
    </citation>
    <scope>NUCLEOTIDE SEQUENCE [LARGE SCALE GENOMIC DNA]</scope>
    <source>
        <strain evidence="1">HYR1</strain>
    </source>
</reference>
<protein>
    <submittedName>
        <fullName evidence="1">Uncharacterized protein</fullName>
    </submittedName>
</protein>
<dbReference type="EMBL" id="REGN01002275">
    <property type="protein sequence ID" value="RNA29129.1"/>
    <property type="molecule type" value="Genomic_DNA"/>
</dbReference>
<comment type="caution">
    <text evidence="1">The sequence shown here is derived from an EMBL/GenBank/DDBJ whole genome shotgun (WGS) entry which is preliminary data.</text>
</comment>
<dbReference type="Proteomes" id="UP000276133">
    <property type="component" value="Unassembled WGS sequence"/>
</dbReference>
<evidence type="ECO:0000313" key="1">
    <source>
        <dbReference type="EMBL" id="RNA29129.1"/>
    </source>
</evidence>
<sequence>MHEKVKILNFFGPGQKFDHLITKFTLKNLQLINFDNFLRTPTYLVLFIKIKIIGFEVFKLSCISINFLSFAQYSITCGYQMKYKLTIQFRDHVFIFFTEDFLKE</sequence>
<name>A0A3M7S0E0_BRAPC</name>
<gene>
    <name evidence="1" type="ORF">BpHYR1_038912</name>
</gene>
<dbReference type="AlphaFoldDB" id="A0A3M7S0E0"/>
<accession>A0A3M7S0E0</accession>
<proteinExistence type="predicted"/>